<keyword evidence="3" id="KW-1185">Reference proteome</keyword>
<evidence type="ECO:0000313" key="3">
    <source>
        <dbReference type="Proteomes" id="UP001623661"/>
    </source>
</evidence>
<sequence length="101" mass="10649">MKRKLAVILLVSTILLSGCSGIGLKSSNASGNNASGTQSTQTDQRVQVQTNFNAIKPGTVPKLSGVQNAQVNVKVDSTLKDLDSTLKSIQDAKDIDYNSVN</sequence>
<organism evidence="2 3">
    <name type="scientific">Candidatus Clostridium radicumherbarum</name>
    <dbReference type="NCBI Taxonomy" id="3381662"/>
    <lineage>
        <taxon>Bacteria</taxon>
        <taxon>Bacillati</taxon>
        <taxon>Bacillota</taxon>
        <taxon>Clostridia</taxon>
        <taxon>Eubacteriales</taxon>
        <taxon>Clostridiaceae</taxon>
        <taxon>Clostridium</taxon>
    </lineage>
</organism>
<proteinExistence type="predicted"/>
<dbReference type="PROSITE" id="PS51257">
    <property type="entry name" value="PROKAR_LIPOPROTEIN"/>
    <property type="match status" value="1"/>
</dbReference>
<comment type="caution">
    <text evidence="2">The sequence shown here is derived from an EMBL/GenBank/DDBJ whole genome shotgun (WGS) entry which is preliminary data.</text>
</comment>
<gene>
    <name evidence="2" type="ORF">ACJDUH_04340</name>
</gene>
<name>A0ABW8TNR8_9CLOT</name>
<evidence type="ECO:0000313" key="2">
    <source>
        <dbReference type="EMBL" id="MFL0267324.1"/>
    </source>
</evidence>
<keyword evidence="1" id="KW-0732">Signal</keyword>
<dbReference type="Proteomes" id="UP001623661">
    <property type="component" value="Unassembled WGS sequence"/>
</dbReference>
<reference evidence="2 3" key="1">
    <citation type="submission" date="2024-11" db="EMBL/GenBank/DDBJ databases">
        <authorList>
            <person name="Heng Y.C."/>
            <person name="Lim A.C.H."/>
            <person name="Lee J.K.Y."/>
            <person name="Kittelmann S."/>
        </authorList>
    </citation>
    <scope>NUCLEOTIDE SEQUENCE [LARGE SCALE GENOMIC DNA]</scope>
    <source>
        <strain evidence="2 3">WILCCON 0202</strain>
    </source>
</reference>
<protein>
    <submittedName>
        <fullName evidence="2">Uncharacterized protein</fullName>
    </submittedName>
</protein>
<feature type="signal peptide" evidence="1">
    <location>
        <begin position="1"/>
        <end position="22"/>
    </location>
</feature>
<feature type="chain" id="PRO_5047267859" evidence="1">
    <location>
        <begin position="23"/>
        <end position="101"/>
    </location>
</feature>
<dbReference type="EMBL" id="JBJHZY010000001">
    <property type="protein sequence ID" value="MFL0267324.1"/>
    <property type="molecule type" value="Genomic_DNA"/>
</dbReference>
<accession>A0ABW8TNR8</accession>
<evidence type="ECO:0000256" key="1">
    <source>
        <dbReference type="SAM" id="SignalP"/>
    </source>
</evidence>
<dbReference type="RefSeq" id="WP_406763930.1">
    <property type="nucleotide sequence ID" value="NZ_JBJHZY010000001.1"/>
</dbReference>